<keyword evidence="2" id="KW-1185">Reference proteome</keyword>
<proteinExistence type="predicted"/>
<dbReference type="Proteomes" id="UP001732700">
    <property type="component" value="Chromosome 1A"/>
</dbReference>
<sequence length="454" mass="51585">MGKHGARRRSMATELKVLVPGFSEKLRISDQLAECFDSGDGGAGMTAFLVSPFGTAVWHVEVGRDGHGTFLGRRWPEFVEAHGIGVGWFLVLRHVGRGVLTVKAFDANGFLKEFGQTLTVPGVPAPQIETGRTRKPQFIRPLWRNWMEKMPIPSEFLKRGYISDEELNGRMATFVTPFRDFWHIELEKDGSNVFFAGAWSKFLEFQGIEESEALLIRYQGNMIFTIEVFGFTGCQRNLKHQGIRFQQTENSEETNSSKKTEESEEANSSKSTEQTEEANSSQSTEQSVEANSSQNAEQSEEANSSQNAELTSKEGQSQKEANISSGKRKQREEKIMPKSSTNPLDNRARKNCEYETGSQPWIRKQLNANSLRYYLVLPGDFCVKVGFLEKCTIKLKTSERNRSWEVNGYVYEPNQWKLSKGWRTFCRENELKVGDVCTFSVVESTLWHVDIERC</sequence>
<evidence type="ECO:0000313" key="1">
    <source>
        <dbReference type="EnsemblPlants" id="AVESA.00010b.r2.1AG0077000.1.CDS"/>
    </source>
</evidence>
<reference evidence="1" key="1">
    <citation type="submission" date="2021-05" db="EMBL/GenBank/DDBJ databases">
        <authorList>
            <person name="Scholz U."/>
            <person name="Mascher M."/>
            <person name="Fiebig A."/>
        </authorList>
    </citation>
    <scope>NUCLEOTIDE SEQUENCE [LARGE SCALE GENOMIC DNA]</scope>
</reference>
<evidence type="ECO:0000313" key="2">
    <source>
        <dbReference type="Proteomes" id="UP001732700"/>
    </source>
</evidence>
<protein>
    <submittedName>
        <fullName evidence="1">Uncharacterized protein</fullName>
    </submittedName>
</protein>
<name>A0ACD5TL69_AVESA</name>
<organism evidence="1 2">
    <name type="scientific">Avena sativa</name>
    <name type="common">Oat</name>
    <dbReference type="NCBI Taxonomy" id="4498"/>
    <lineage>
        <taxon>Eukaryota</taxon>
        <taxon>Viridiplantae</taxon>
        <taxon>Streptophyta</taxon>
        <taxon>Embryophyta</taxon>
        <taxon>Tracheophyta</taxon>
        <taxon>Spermatophyta</taxon>
        <taxon>Magnoliopsida</taxon>
        <taxon>Liliopsida</taxon>
        <taxon>Poales</taxon>
        <taxon>Poaceae</taxon>
        <taxon>BOP clade</taxon>
        <taxon>Pooideae</taxon>
        <taxon>Poodae</taxon>
        <taxon>Poeae</taxon>
        <taxon>Poeae Chloroplast Group 1 (Aveneae type)</taxon>
        <taxon>Aveninae</taxon>
        <taxon>Avena</taxon>
    </lineage>
</organism>
<accession>A0ACD5TL69</accession>
<reference evidence="1" key="2">
    <citation type="submission" date="2025-09" db="UniProtKB">
        <authorList>
            <consortium name="EnsemblPlants"/>
        </authorList>
    </citation>
    <scope>IDENTIFICATION</scope>
</reference>
<dbReference type="EnsemblPlants" id="AVESA.00010b.r2.1AG0077000.1">
    <property type="protein sequence ID" value="AVESA.00010b.r2.1AG0077000.1.CDS"/>
    <property type="gene ID" value="AVESA.00010b.r2.1AG0077000"/>
</dbReference>